<proteinExistence type="predicted"/>
<dbReference type="AlphaFoldDB" id="A0A2K3MYM2"/>
<comment type="caution">
    <text evidence="2">The sequence shown here is derived from an EMBL/GenBank/DDBJ whole genome shotgun (WGS) entry which is preliminary data.</text>
</comment>
<protein>
    <submittedName>
        <fullName evidence="2">B3 domain-containing protein REM16</fullName>
    </submittedName>
</protein>
<evidence type="ECO:0000313" key="1">
    <source>
        <dbReference type="EMBL" id="PNX66304.1"/>
    </source>
</evidence>
<evidence type="ECO:0000313" key="2">
    <source>
        <dbReference type="EMBL" id="PNX95897.1"/>
    </source>
</evidence>
<dbReference type="EMBL" id="ASHM01006045">
    <property type="protein sequence ID" value="PNY13401.1"/>
    <property type="molecule type" value="Genomic_DNA"/>
</dbReference>
<organism evidence="2 4">
    <name type="scientific">Trifolium pratense</name>
    <name type="common">Red clover</name>
    <dbReference type="NCBI Taxonomy" id="57577"/>
    <lineage>
        <taxon>Eukaryota</taxon>
        <taxon>Viridiplantae</taxon>
        <taxon>Streptophyta</taxon>
        <taxon>Embryophyta</taxon>
        <taxon>Tracheophyta</taxon>
        <taxon>Spermatophyta</taxon>
        <taxon>Magnoliopsida</taxon>
        <taxon>eudicotyledons</taxon>
        <taxon>Gunneridae</taxon>
        <taxon>Pentapetalae</taxon>
        <taxon>rosids</taxon>
        <taxon>fabids</taxon>
        <taxon>Fabales</taxon>
        <taxon>Fabaceae</taxon>
        <taxon>Papilionoideae</taxon>
        <taxon>50 kb inversion clade</taxon>
        <taxon>NPAAA clade</taxon>
        <taxon>Hologalegina</taxon>
        <taxon>IRL clade</taxon>
        <taxon>Trifolieae</taxon>
        <taxon>Trifolium</taxon>
    </lineage>
</organism>
<dbReference type="EMBL" id="ASHM01013938">
    <property type="protein sequence ID" value="PNX95897.1"/>
    <property type="molecule type" value="Genomic_DNA"/>
</dbReference>
<accession>A0A2K3MYM2</accession>
<dbReference type="Proteomes" id="UP000236291">
    <property type="component" value="Unassembled WGS sequence"/>
</dbReference>
<name>A0A2K3MYM2_TRIPR</name>
<gene>
    <name evidence="3" type="ORF">L195_g010055</name>
    <name evidence="2" type="ORF">L195_g019094</name>
    <name evidence="1" type="ORF">L195_g055013</name>
</gene>
<reference evidence="2 4" key="2">
    <citation type="journal article" date="2017" name="Front. Plant Sci.">
        <title>Gene Classification and Mining of Molecular Markers Useful in Red Clover (Trifolium pratense) Breeding.</title>
        <authorList>
            <person name="Istvanek J."/>
            <person name="Dluhosova J."/>
            <person name="Dluhos P."/>
            <person name="Patkova L."/>
            <person name="Nedelnik J."/>
            <person name="Repkova J."/>
        </authorList>
    </citation>
    <scope>NUCLEOTIDE SEQUENCE [LARGE SCALE GENOMIC DNA]</scope>
    <source>
        <strain evidence="4">cv. Tatra</strain>
        <tissue evidence="2">Young leaves</tissue>
    </source>
</reference>
<sequence>MAVLNVVRLRNIGVSIRTPLAVSFETTNETTFNTGVESASPKHFMADAVAKTTPVVVPSQTTG</sequence>
<dbReference type="EMBL" id="ASHM01098455">
    <property type="protein sequence ID" value="PNX66304.1"/>
    <property type="molecule type" value="Genomic_DNA"/>
</dbReference>
<evidence type="ECO:0000313" key="4">
    <source>
        <dbReference type="Proteomes" id="UP000236291"/>
    </source>
</evidence>
<reference evidence="2 4" key="1">
    <citation type="journal article" date="2014" name="Am. J. Bot.">
        <title>Genome assembly and annotation for red clover (Trifolium pratense; Fabaceae).</title>
        <authorList>
            <person name="Istvanek J."/>
            <person name="Jaros M."/>
            <person name="Krenek A."/>
            <person name="Repkova J."/>
        </authorList>
    </citation>
    <scope>NUCLEOTIDE SEQUENCE [LARGE SCALE GENOMIC DNA]</scope>
    <source>
        <strain evidence="4">cv. Tatra</strain>
        <tissue evidence="2">Young leaves</tissue>
    </source>
</reference>
<evidence type="ECO:0000313" key="3">
    <source>
        <dbReference type="EMBL" id="PNY13401.1"/>
    </source>
</evidence>